<feature type="compositionally biased region" description="Low complexity" evidence="1">
    <location>
        <begin position="101"/>
        <end position="125"/>
    </location>
</feature>
<evidence type="ECO:0000256" key="1">
    <source>
        <dbReference type="SAM" id="MobiDB-lite"/>
    </source>
</evidence>
<dbReference type="AlphaFoldDB" id="A0A7C8JWX7"/>
<comment type="caution">
    <text evidence="2">The sequence shown here is derived from an EMBL/GenBank/DDBJ whole genome shotgun (WGS) entry which is preliminary data.</text>
</comment>
<proteinExistence type="predicted"/>
<feature type="compositionally biased region" description="Pro residues" evidence="1">
    <location>
        <begin position="57"/>
        <end position="66"/>
    </location>
</feature>
<dbReference type="Proteomes" id="UP000480548">
    <property type="component" value="Unassembled WGS sequence"/>
</dbReference>
<organism evidence="2 3">
    <name type="scientific">Orbilia oligospora</name>
    <name type="common">Nematode-trapping fungus</name>
    <name type="synonym">Arthrobotrys oligospora</name>
    <dbReference type="NCBI Taxonomy" id="2813651"/>
    <lineage>
        <taxon>Eukaryota</taxon>
        <taxon>Fungi</taxon>
        <taxon>Dikarya</taxon>
        <taxon>Ascomycota</taxon>
        <taxon>Pezizomycotina</taxon>
        <taxon>Orbiliomycetes</taxon>
        <taxon>Orbiliales</taxon>
        <taxon>Orbiliaceae</taxon>
        <taxon>Orbilia</taxon>
    </lineage>
</organism>
<dbReference type="EMBL" id="WIQZ01000026">
    <property type="protein sequence ID" value="KAF3137181.1"/>
    <property type="molecule type" value="Genomic_DNA"/>
</dbReference>
<evidence type="ECO:0000313" key="3">
    <source>
        <dbReference type="Proteomes" id="UP000480548"/>
    </source>
</evidence>
<feature type="compositionally biased region" description="Polar residues" evidence="1">
    <location>
        <begin position="70"/>
        <end position="84"/>
    </location>
</feature>
<protein>
    <submittedName>
        <fullName evidence="2">Uncharacterized protein</fullName>
    </submittedName>
</protein>
<gene>
    <name evidence="2" type="ORF">TWF703_005103</name>
</gene>
<accession>A0A7C8JWX7</accession>
<feature type="region of interest" description="Disordered" evidence="1">
    <location>
        <begin position="35"/>
        <end position="141"/>
    </location>
</feature>
<evidence type="ECO:0000313" key="2">
    <source>
        <dbReference type="EMBL" id="KAF3137181.1"/>
    </source>
</evidence>
<name>A0A7C8JWX7_ORBOL</name>
<feature type="compositionally biased region" description="Polar residues" evidence="1">
    <location>
        <begin position="126"/>
        <end position="137"/>
    </location>
</feature>
<sequence>MYKRPSIAFSFQKYPIMLRLSGSQILLTNRDVTRTLNPKRTRRPPTYLYAKGKQPIRNPPYPPPSIPHINTSRPSVPSPSTLIAGQSDIIPPQLPAPVRPSSPDWSTSSDTEISSSASSSSSSDTNMPEQSAPTPSTDGADDEMATTYLREVRPFRQVVSLETIDSFPFLPYRPPPSLMFDIYEDPIYQIQNPVDASRTPDPYDDWDPQPFPYLGSSYYQEAYAEDSYANDEDFENADENAWAGEDEDVAGDQNGDVEEDEDDEEVIILNEAFWDPDTILVAEMQAANNGALRITVERIGTPPAQ</sequence>
<reference evidence="2 3" key="1">
    <citation type="submission" date="2019-06" db="EMBL/GenBank/DDBJ databases">
        <authorList>
            <person name="Palmer J.M."/>
        </authorList>
    </citation>
    <scope>NUCLEOTIDE SEQUENCE [LARGE SCALE GENOMIC DNA]</scope>
    <source>
        <strain evidence="2 3">TWF703</strain>
    </source>
</reference>